<evidence type="ECO:0000313" key="2">
    <source>
        <dbReference type="Proteomes" id="UP000051681"/>
    </source>
</evidence>
<sequence length="228" mass="24037">MSPWLLLLLAVPLAIGVSVSQSILSFVEDLEAAADPDRTGGEGRVDDPDDDDPVVVAVPDPTYDLLSLVSSTPLAGADTLAGEEEMAGGAALDLLLSSEDAEQETTLLFDLDTDSEIELPTDQPVDFTAGEDQLTIYLTEGKTGAAQSMLPKLMFDYDGAQDRTTLSAGDHPLTTLTGNQRGLSVAFYEAGNGPLWQDSRGEELSSEDGEAADIILALITMKEMSQAA</sequence>
<gene>
    <name evidence="1" type="ORF">TM5383_02392</name>
</gene>
<keyword evidence="2" id="KW-1185">Reference proteome</keyword>
<dbReference type="RefSeq" id="WP_058319239.1">
    <property type="nucleotide sequence ID" value="NZ_CYSF01000012.1"/>
</dbReference>
<organism evidence="1 2">
    <name type="scientific">Thalassovita mediterranea</name>
    <dbReference type="NCBI Taxonomy" id="340021"/>
    <lineage>
        <taxon>Bacteria</taxon>
        <taxon>Pseudomonadati</taxon>
        <taxon>Pseudomonadota</taxon>
        <taxon>Alphaproteobacteria</taxon>
        <taxon>Rhodobacterales</taxon>
        <taxon>Roseobacteraceae</taxon>
        <taxon>Thalassovita</taxon>
    </lineage>
</organism>
<dbReference type="AlphaFoldDB" id="A0A0P1GRI6"/>
<proteinExistence type="predicted"/>
<dbReference type="EMBL" id="CYSF01000012">
    <property type="protein sequence ID" value="CUH85164.1"/>
    <property type="molecule type" value="Genomic_DNA"/>
</dbReference>
<accession>A0A0P1GRI6</accession>
<name>A0A0P1GRI6_9RHOB</name>
<reference evidence="1 2" key="1">
    <citation type="submission" date="2015-09" db="EMBL/GenBank/DDBJ databases">
        <authorList>
            <consortium name="Swine Surveillance"/>
        </authorList>
    </citation>
    <scope>NUCLEOTIDE SEQUENCE [LARGE SCALE GENOMIC DNA]</scope>
    <source>
        <strain evidence="1 2">CECT 8383</strain>
    </source>
</reference>
<evidence type="ECO:0000313" key="1">
    <source>
        <dbReference type="EMBL" id="CUH85164.1"/>
    </source>
</evidence>
<dbReference type="Proteomes" id="UP000051681">
    <property type="component" value="Unassembled WGS sequence"/>
</dbReference>
<protein>
    <submittedName>
        <fullName evidence="1">Uncharacterized protein</fullName>
    </submittedName>
</protein>